<name>A0A4Z2FB96_9TELE</name>
<dbReference type="OrthoDB" id="1926212at2759"/>
<dbReference type="PANTHER" id="PTHR45153">
    <property type="entry name" value="TETRATRICOPEPTIDE REPEAT PROTEIN 16"/>
    <property type="match status" value="1"/>
</dbReference>
<keyword evidence="1" id="KW-0802">TPR repeat</keyword>
<evidence type="ECO:0000313" key="4">
    <source>
        <dbReference type="Proteomes" id="UP000314294"/>
    </source>
</evidence>
<dbReference type="Pfam" id="PF13432">
    <property type="entry name" value="TPR_16"/>
    <property type="match status" value="1"/>
</dbReference>
<feature type="repeat" description="TPR" evidence="1">
    <location>
        <begin position="43"/>
        <end position="76"/>
    </location>
</feature>
<dbReference type="PANTHER" id="PTHR45153:SF1">
    <property type="entry name" value="TETRATRICOPEPTIDE REPEAT PROTEIN 16"/>
    <property type="match status" value="1"/>
</dbReference>
<feature type="region of interest" description="Disordered" evidence="2">
    <location>
        <begin position="379"/>
        <end position="414"/>
    </location>
</feature>
<reference evidence="3 4" key="1">
    <citation type="submission" date="2019-03" db="EMBL/GenBank/DDBJ databases">
        <title>First draft genome of Liparis tanakae, snailfish: a comprehensive survey of snailfish specific genes.</title>
        <authorList>
            <person name="Kim W."/>
            <person name="Song I."/>
            <person name="Jeong J.-H."/>
            <person name="Kim D."/>
            <person name="Kim S."/>
            <person name="Ryu S."/>
            <person name="Song J.Y."/>
            <person name="Lee S.K."/>
        </authorList>
    </citation>
    <scope>NUCLEOTIDE SEQUENCE [LARGE SCALE GENOMIC DNA]</scope>
    <source>
        <tissue evidence="3">Muscle</tissue>
    </source>
</reference>
<accession>A0A4Z2FB96</accession>
<proteinExistence type="predicted"/>
<evidence type="ECO:0000256" key="2">
    <source>
        <dbReference type="SAM" id="MobiDB-lite"/>
    </source>
</evidence>
<sequence>MDETQIKTSFKSLFCSSKIFLSPRGIRPPRPDLQMSLILQSKAAQHEASGKEALGRSRYEEAVVCFSKAINLQPGQARLHRSQAVAYLQLCDFQSAAACYKRVWILEPGSCGARLAFVYFLQGQCLFDRGLFLEALRAFNKASEMKPDCRTYEVKSLSCLVAAGRPSDGLKLVTDWMLASGATSDLYVLRARLHKQFHQDLVQVVELSEEQEEVNGQEEEQEVRGQGSVKEEAQFQLVLTYNDFAVQCFSRGLHAEAVLLLNRAVEEEKGQPGLYLNRGGEATPLPTVCFQQAVDLFSLALQCDPSAGPYYESRSKAFRKVLDLEGARRDLICTLILDPTSEELPPMLMDLFPGCSAADVLSSPEGRAVRAQLMDSIETCSASSDQQGPGEDLPKRTNQNTASQPADPQEAGRELKLCVNREEVKIPEKSLLQVPQ</sequence>
<dbReference type="PROSITE" id="PS50005">
    <property type="entry name" value="TPR"/>
    <property type="match status" value="2"/>
</dbReference>
<dbReference type="EMBL" id="SRLO01001398">
    <property type="protein sequence ID" value="TNN38170.1"/>
    <property type="molecule type" value="Genomic_DNA"/>
</dbReference>
<comment type="caution">
    <text evidence="3">The sequence shown here is derived from an EMBL/GenBank/DDBJ whole genome shotgun (WGS) entry which is preliminary data.</text>
</comment>
<dbReference type="Proteomes" id="UP000314294">
    <property type="component" value="Unassembled WGS sequence"/>
</dbReference>
<evidence type="ECO:0000256" key="1">
    <source>
        <dbReference type="PROSITE-ProRule" id="PRU00339"/>
    </source>
</evidence>
<dbReference type="Gene3D" id="1.25.40.10">
    <property type="entry name" value="Tetratricopeptide repeat domain"/>
    <property type="match status" value="2"/>
</dbReference>
<dbReference type="InterPro" id="IPR019734">
    <property type="entry name" value="TPR_rpt"/>
</dbReference>
<dbReference type="AlphaFoldDB" id="A0A4Z2FB96"/>
<feature type="repeat" description="TPR" evidence="1">
    <location>
        <begin position="116"/>
        <end position="149"/>
    </location>
</feature>
<evidence type="ECO:0000313" key="3">
    <source>
        <dbReference type="EMBL" id="TNN38170.1"/>
    </source>
</evidence>
<dbReference type="SUPFAM" id="SSF48452">
    <property type="entry name" value="TPR-like"/>
    <property type="match status" value="2"/>
</dbReference>
<dbReference type="SMART" id="SM00028">
    <property type="entry name" value="TPR"/>
    <property type="match status" value="4"/>
</dbReference>
<dbReference type="InterPro" id="IPR011990">
    <property type="entry name" value="TPR-like_helical_dom_sf"/>
</dbReference>
<feature type="compositionally biased region" description="Polar residues" evidence="2">
    <location>
        <begin position="396"/>
        <end position="406"/>
    </location>
</feature>
<keyword evidence="4" id="KW-1185">Reference proteome</keyword>
<gene>
    <name evidence="3" type="primary">TTC16</name>
    <name evidence="3" type="ORF">EYF80_051663</name>
</gene>
<protein>
    <submittedName>
        <fullName evidence="3">Tetratricopeptide repeat protein 16</fullName>
    </submittedName>
</protein>
<organism evidence="3 4">
    <name type="scientific">Liparis tanakae</name>
    <name type="common">Tanaka's snailfish</name>
    <dbReference type="NCBI Taxonomy" id="230148"/>
    <lineage>
        <taxon>Eukaryota</taxon>
        <taxon>Metazoa</taxon>
        <taxon>Chordata</taxon>
        <taxon>Craniata</taxon>
        <taxon>Vertebrata</taxon>
        <taxon>Euteleostomi</taxon>
        <taxon>Actinopterygii</taxon>
        <taxon>Neopterygii</taxon>
        <taxon>Teleostei</taxon>
        <taxon>Neoteleostei</taxon>
        <taxon>Acanthomorphata</taxon>
        <taxon>Eupercaria</taxon>
        <taxon>Perciformes</taxon>
        <taxon>Cottioidei</taxon>
        <taxon>Cottales</taxon>
        <taxon>Liparidae</taxon>
        <taxon>Liparis</taxon>
    </lineage>
</organism>